<evidence type="ECO:0000313" key="10">
    <source>
        <dbReference type="EMBL" id="KAK7756056.1"/>
    </source>
</evidence>
<evidence type="ECO:0000256" key="1">
    <source>
        <dbReference type="ARBA" id="ARBA00001971"/>
    </source>
</evidence>
<dbReference type="Proteomes" id="UP001320420">
    <property type="component" value="Unassembled WGS sequence"/>
</dbReference>
<dbReference type="PRINTS" id="PR00385">
    <property type="entry name" value="P450"/>
</dbReference>
<feature type="binding site" description="axial binding residue" evidence="8">
    <location>
        <position position="295"/>
    </location>
    <ligand>
        <name>heme</name>
        <dbReference type="ChEBI" id="CHEBI:30413"/>
    </ligand>
    <ligandPart>
        <name>Fe</name>
        <dbReference type="ChEBI" id="CHEBI:18248"/>
    </ligandPart>
</feature>
<comment type="caution">
    <text evidence="10">The sequence shown here is derived from an EMBL/GenBank/DDBJ whole genome shotgun (WGS) entry which is preliminary data.</text>
</comment>
<dbReference type="GO" id="GO:0004497">
    <property type="term" value="F:monooxygenase activity"/>
    <property type="evidence" value="ECO:0007669"/>
    <property type="project" value="UniProtKB-KW"/>
</dbReference>
<dbReference type="Gene3D" id="1.10.630.10">
    <property type="entry name" value="Cytochrome P450"/>
    <property type="match status" value="1"/>
</dbReference>
<dbReference type="GO" id="GO:0020037">
    <property type="term" value="F:heme binding"/>
    <property type="evidence" value="ECO:0007669"/>
    <property type="project" value="InterPro"/>
</dbReference>
<dbReference type="PANTHER" id="PTHR24305">
    <property type="entry name" value="CYTOCHROME P450"/>
    <property type="match status" value="1"/>
</dbReference>
<gene>
    <name evidence="10" type="ORF">SLS62_001999</name>
</gene>
<name>A0AAN9UY48_9PEZI</name>
<keyword evidence="6 8" id="KW-0408">Iron</keyword>
<evidence type="ECO:0000256" key="4">
    <source>
        <dbReference type="ARBA" id="ARBA00022723"/>
    </source>
</evidence>
<evidence type="ECO:0000256" key="8">
    <source>
        <dbReference type="PIRSR" id="PIRSR602401-1"/>
    </source>
</evidence>
<dbReference type="PANTHER" id="PTHR24305:SF157">
    <property type="entry name" value="N-ACETYLTRYPTOPHAN 6-HYDROXYLASE IVOC-RELATED"/>
    <property type="match status" value="1"/>
</dbReference>
<evidence type="ECO:0000256" key="5">
    <source>
        <dbReference type="ARBA" id="ARBA00023002"/>
    </source>
</evidence>
<keyword evidence="7 9" id="KW-0503">Monooxygenase</keyword>
<evidence type="ECO:0000256" key="3">
    <source>
        <dbReference type="ARBA" id="ARBA00022617"/>
    </source>
</evidence>
<dbReference type="InterPro" id="IPR002401">
    <property type="entry name" value="Cyt_P450_E_grp-I"/>
</dbReference>
<dbReference type="EMBL" id="JAKJXP020000009">
    <property type="protein sequence ID" value="KAK7756056.1"/>
    <property type="molecule type" value="Genomic_DNA"/>
</dbReference>
<comment type="cofactor">
    <cofactor evidence="1 8">
        <name>heme</name>
        <dbReference type="ChEBI" id="CHEBI:30413"/>
    </cofactor>
</comment>
<keyword evidence="11" id="KW-1185">Reference proteome</keyword>
<dbReference type="InterPro" id="IPR036396">
    <property type="entry name" value="Cyt_P450_sf"/>
</dbReference>
<proteinExistence type="inferred from homology"/>
<dbReference type="GO" id="GO:0005506">
    <property type="term" value="F:iron ion binding"/>
    <property type="evidence" value="ECO:0007669"/>
    <property type="project" value="InterPro"/>
</dbReference>
<dbReference type="InterPro" id="IPR050121">
    <property type="entry name" value="Cytochrome_P450_monoxygenase"/>
</dbReference>
<evidence type="ECO:0000256" key="6">
    <source>
        <dbReference type="ARBA" id="ARBA00023004"/>
    </source>
</evidence>
<sequence length="299" mass="33535">MFSKRSITKFEPIVHEKVELLSQGIAAYEGSDRVLSLNSAFNAFAGDVIASYCFGFSYDQLKSPDFHDNFHSAYEGVRRFSHFGLQFPSVFIMFVLQKDLQGKITNIINGHEKSQLDSEHPTIFNELLRSNLPPPEKSVRRLGSEAQQMIGAGVETVAWALTTTVFYLLNNPSSLNRLRIELEEAIPDPAKLPDSLILEKLPYLAACAKEGVRLSTGVSVRLPRVSPNKPIKYRDWVIPPGTPVSMTTLDVLRDQQVFPDSASFVPERWLDNPKTKDGDSINRYFVPFGKGPRMCIGIK</sequence>
<evidence type="ECO:0000313" key="11">
    <source>
        <dbReference type="Proteomes" id="UP001320420"/>
    </source>
</evidence>
<keyword evidence="5 9" id="KW-0560">Oxidoreductase</keyword>
<dbReference type="InterPro" id="IPR001128">
    <property type="entry name" value="Cyt_P450"/>
</dbReference>
<organism evidence="10 11">
    <name type="scientific">Diatrype stigma</name>
    <dbReference type="NCBI Taxonomy" id="117547"/>
    <lineage>
        <taxon>Eukaryota</taxon>
        <taxon>Fungi</taxon>
        <taxon>Dikarya</taxon>
        <taxon>Ascomycota</taxon>
        <taxon>Pezizomycotina</taxon>
        <taxon>Sordariomycetes</taxon>
        <taxon>Xylariomycetidae</taxon>
        <taxon>Xylariales</taxon>
        <taxon>Diatrypaceae</taxon>
        <taxon>Diatrype</taxon>
    </lineage>
</organism>
<evidence type="ECO:0008006" key="12">
    <source>
        <dbReference type="Google" id="ProtNLM"/>
    </source>
</evidence>
<dbReference type="Pfam" id="PF00067">
    <property type="entry name" value="p450"/>
    <property type="match status" value="1"/>
</dbReference>
<keyword evidence="3 8" id="KW-0349">Heme</keyword>
<dbReference type="GO" id="GO:0016705">
    <property type="term" value="F:oxidoreductase activity, acting on paired donors, with incorporation or reduction of molecular oxygen"/>
    <property type="evidence" value="ECO:0007669"/>
    <property type="project" value="InterPro"/>
</dbReference>
<evidence type="ECO:0000256" key="2">
    <source>
        <dbReference type="ARBA" id="ARBA00010617"/>
    </source>
</evidence>
<dbReference type="InterPro" id="IPR017972">
    <property type="entry name" value="Cyt_P450_CS"/>
</dbReference>
<protein>
    <recommendedName>
        <fullName evidence="12">Cytochrome P450</fullName>
    </recommendedName>
</protein>
<accession>A0AAN9UY48</accession>
<dbReference type="PROSITE" id="PS00086">
    <property type="entry name" value="CYTOCHROME_P450"/>
    <property type="match status" value="1"/>
</dbReference>
<dbReference type="SUPFAM" id="SSF48264">
    <property type="entry name" value="Cytochrome P450"/>
    <property type="match status" value="1"/>
</dbReference>
<dbReference type="CDD" id="cd11062">
    <property type="entry name" value="CYP58-like"/>
    <property type="match status" value="1"/>
</dbReference>
<dbReference type="AlphaFoldDB" id="A0AAN9UY48"/>
<keyword evidence="4 8" id="KW-0479">Metal-binding</keyword>
<evidence type="ECO:0000256" key="7">
    <source>
        <dbReference type="ARBA" id="ARBA00023033"/>
    </source>
</evidence>
<comment type="similarity">
    <text evidence="2 9">Belongs to the cytochrome P450 family.</text>
</comment>
<evidence type="ECO:0000256" key="9">
    <source>
        <dbReference type="RuleBase" id="RU000461"/>
    </source>
</evidence>
<dbReference type="PRINTS" id="PR00463">
    <property type="entry name" value="EP450I"/>
</dbReference>
<reference evidence="10 11" key="1">
    <citation type="submission" date="2024-02" db="EMBL/GenBank/DDBJ databases">
        <title>De novo assembly and annotation of 12 fungi associated with fruit tree decline syndrome in Ontario, Canada.</title>
        <authorList>
            <person name="Sulman M."/>
            <person name="Ellouze W."/>
            <person name="Ilyukhin E."/>
        </authorList>
    </citation>
    <scope>NUCLEOTIDE SEQUENCE [LARGE SCALE GENOMIC DNA]</scope>
    <source>
        <strain evidence="10 11">M11/M66-122</strain>
    </source>
</reference>